<dbReference type="SUPFAM" id="SSF158997">
    <property type="entry name" value="Trm112p-like"/>
    <property type="match status" value="1"/>
</dbReference>
<dbReference type="Gene3D" id="2.20.25.10">
    <property type="match status" value="1"/>
</dbReference>
<evidence type="ECO:0000313" key="3">
    <source>
        <dbReference type="Proteomes" id="UP000002574"/>
    </source>
</evidence>
<organism evidence="2 3">
    <name type="scientific">Hydrogenobacter thermophilus (strain DSM 6534 / IAM 12695 / TK-6)</name>
    <dbReference type="NCBI Taxonomy" id="608538"/>
    <lineage>
        <taxon>Bacteria</taxon>
        <taxon>Pseudomonadati</taxon>
        <taxon>Aquificota</taxon>
        <taxon>Aquificia</taxon>
        <taxon>Aquificales</taxon>
        <taxon>Aquificaceae</taxon>
        <taxon>Hydrogenobacter</taxon>
    </lineage>
</organism>
<dbReference type="GO" id="GO:0005829">
    <property type="term" value="C:cytosol"/>
    <property type="evidence" value="ECO:0007669"/>
    <property type="project" value="TreeGrafter"/>
</dbReference>
<dbReference type="AlphaFoldDB" id="D3DII4"/>
<dbReference type="KEGG" id="hte:Hydth_1174"/>
<dbReference type="InterPro" id="IPR005651">
    <property type="entry name" value="Trm112-like"/>
</dbReference>
<accession>D3DII4</accession>
<sequence length="58" mass="6799">MVDEELLKILACPKCKKELFYNRERDVLICENCQVFYPIEDGIPILLTDASKPLEELR</sequence>
<dbReference type="PANTHER" id="PTHR33505:SF4">
    <property type="entry name" value="PROTEIN PREY, MITOCHONDRIAL"/>
    <property type="match status" value="1"/>
</dbReference>
<evidence type="ECO:0000313" key="2">
    <source>
        <dbReference type="EMBL" id="BAI69636.1"/>
    </source>
</evidence>
<dbReference type="KEGG" id="hth:HTH_1182"/>
<dbReference type="RefSeq" id="WP_012963816.1">
    <property type="nucleotide sequence ID" value="NC_013799.1"/>
</dbReference>
<dbReference type="HAMAP" id="MF_01187">
    <property type="entry name" value="UPF0434"/>
    <property type="match status" value="1"/>
</dbReference>
<dbReference type="EMBL" id="AP011112">
    <property type="protein sequence ID" value="BAI69636.1"/>
    <property type="molecule type" value="Genomic_DNA"/>
</dbReference>
<dbReference type="eggNOG" id="COG2835">
    <property type="taxonomic scope" value="Bacteria"/>
</dbReference>
<dbReference type="OrthoDB" id="9812205at2"/>
<evidence type="ECO:0000256" key="1">
    <source>
        <dbReference type="HAMAP-Rule" id="MF_01187"/>
    </source>
</evidence>
<name>D3DII4_HYDTT</name>
<dbReference type="Proteomes" id="UP000002574">
    <property type="component" value="Chromosome"/>
</dbReference>
<dbReference type="PANTHER" id="PTHR33505">
    <property type="entry name" value="ZGC:162634"/>
    <property type="match status" value="1"/>
</dbReference>
<keyword evidence="3" id="KW-1185">Reference proteome</keyword>
<gene>
    <name evidence="2" type="ordered locus">HTH_1182</name>
</gene>
<protein>
    <recommendedName>
        <fullName evidence="1">UPF0434 protein HTH_1182</fullName>
    </recommendedName>
</protein>
<comment type="similarity">
    <text evidence="1">Belongs to the UPF0434 family.</text>
</comment>
<reference evidence="2 3" key="1">
    <citation type="journal article" date="2010" name="J. Bacteriol.">
        <title>Complete genome sequence of the thermophilic, obligately chemolithoautotrophic hydrogen-oxidizing bacterium Hydrogenobacter thermophilus TK-6.</title>
        <authorList>
            <person name="Arai H."/>
            <person name="Kanbe H."/>
            <person name="Ishii M."/>
            <person name="Igarashi Y."/>
        </authorList>
    </citation>
    <scope>NUCLEOTIDE SEQUENCE [LARGE SCALE GENOMIC DNA]</scope>
    <source>
        <strain evidence="3">DSM 6534 / IAM 12695 / TK-6 [Tokyo]</strain>
    </source>
</reference>
<proteinExistence type="inferred from homology"/>
<dbReference type="Pfam" id="PF03966">
    <property type="entry name" value="Trm112p"/>
    <property type="match status" value="1"/>
</dbReference>